<protein>
    <submittedName>
        <fullName evidence="3">PepSY domain-containing protein</fullName>
    </submittedName>
</protein>
<keyword evidence="4" id="KW-1185">Reference proteome</keyword>
<reference evidence="3" key="1">
    <citation type="submission" date="2017-12" db="EMBL/GenBank/DDBJ databases">
        <title>FDA dAtabase for Regulatory Grade micrObial Sequences (FDA-ARGOS): Supporting development and validation of Infectious Disease Dx tests.</title>
        <authorList>
            <person name="Campos J."/>
            <person name="Goldberg B."/>
            <person name="Tallon L."/>
            <person name="Sadzewicz L."/>
            <person name="Sengamalay N."/>
            <person name="Ott S."/>
            <person name="Godinez A."/>
            <person name="Nagaraj S."/>
            <person name="Vyas G."/>
            <person name="Aluvathingal J."/>
            <person name="Nadendla S."/>
            <person name="Geyer C."/>
            <person name="Nandy P."/>
            <person name="Hobson J."/>
            <person name="Sichtig H."/>
        </authorList>
    </citation>
    <scope>NUCLEOTIDE SEQUENCE</scope>
    <source>
        <strain evidence="3">FDAARGOS_252</strain>
    </source>
</reference>
<dbReference type="STRING" id="147645.A6J80_07065"/>
<feature type="transmembrane region" description="Helical" evidence="2">
    <location>
        <begin position="366"/>
        <end position="387"/>
    </location>
</feature>
<feature type="transmembrane region" description="Helical" evidence="2">
    <location>
        <begin position="407"/>
        <end position="434"/>
    </location>
</feature>
<evidence type="ECO:0000313" key="4">
    <source>
        <dbReference type="Proteomes" id="UP000191257"/>
    </source>
</evidence>
<dbReference type="AlphaFoldDB" id="A0A1V0GQT8"/>
<accession>A0A1V0GQT8</accession>
<dbReference type="EMBL" id="CP020442">
    <property type="protein sequence ID" value="ARC36168.1"/>
    <property type="molecule type" value="Genomic_DNA"/>
</dbReference>
<feature type="transmembrane region" description="Helical" evidence="2">
    <location>
        <begin position="152"/>
        <end position="173"/>
    </location>
</feature>
<dbReference type="KEGG" id="pye:A6J80_07065"/>
<dbReference type="PANTHER" id="PTHR34219:SF1">
    <property type="entry name" value="PEPSY DOMAIN-CONTAINING PROTEIN"/>
    <property type="match status" value="1"/>
</dbReference>
<name>A0A1V0GQT8_9RHOB</name>
<sequence>MSHSSISARPAMGLSDLYRAVWRWHFYAGLLVLPFMITLSITGALYVYHDEIDNWFHADLKRVQVQDSQRLAPSALVASALDAVPGKAVKYTDPADAGASTEITVATEAGKMAVYVNPYDGLVLGAMPDRSTLMWTVRTLHSFKYFGTYARYIIEIAAGWSILLVGTGIYLWWPRGQRGGVVSVRGNPQRRVFWRDLHAVTGLFVGVFIVFLAITGMPWSGVWGGKVNEWANGSNFGYPDGVRVNVPMSGQTLDQIAKTSWSLEQAQIPESTGHGAPITLDDAIARFDALGLHRGYAVSLPQKPEGVFSGSVYPDDLSQQRVVHLDQYSGEALLDMSYADYGPLGKWLEWGINTHMGQTFGWLNRAILLAACAAIVLLAVSAAVMWWKRRPAGSLGVPPLPKDRRVFRGLLVILAIGGAIFPLVGVSLLAMLALDMIHVRLRSGRRGPAGGAKGAADPLAAGDGPFQSAGAAAGGHRQPEGGPAGQGIATADRQHPAVPDQ</sequence>
<evidence type="ECO:0000313" key="3">
    <source>
        <dbReference type="EMBL" id="ARC36168.1"/>
    </source>
</evidence>
<proteinExistence type="predicted"/>
<feature type="transmembrane region" description="Helical" evidence="2">
    <location>
        <begin position="24"/>
        <end position="48"/>
    </location>
</feature>
<organism evidence="3 4">
    <name type="scientific">Paracoccus yeei</name>
    <dbReference type="NCBI Taxonomy" id="147645"/>
    <lineage>
        <taxon>Bacteria</taxon>
        <taxon>Pseudomonadati</taxon>
        <taxon>Pseudomonadota</taxon>
        <taxon>Alphaproteobacteria</taxon>
        <taxon>Rhodobacterales</taxon>
        <taxon>Paracoccaceae</taxon>
        <taxon>Paracoccus</taxon>
    </lineage>
</organism>
<evidence type="ECO:0000256" key="2">
    <source>
        <dbReference type="SAM" id="Phobius"/>
    </source>
</evidence>
<feature type="compositionally biased region" description="Low complexity" evidence="1">
    <location>
        <begin position="454"/>
        <end position="465"/>
    </location>
</feature>
<feature type="transmembrane region" description="Helical" evidence="2">
    <location>
        <begin position="193"/>
        <end position="214"/>
    </location>
</feature>
<keyword evidence="2" id="KW-1133">Transmembrane helix</keyword>
<dbReference type="Proteomes" id="UP000191257">
    <property type="component" value="Chromosome"/>
</dbReference>
<keyword evidence="2" id="KW-0472">Membrane</keyword>
<dbReference type="RefSeq" id="WP_080620966.1">
    <property type="nucleotide sequence ID" value="NZ_CAWMZI010000001.1"/>
</dbReference>
<dbReference type="PANTHER" id="PTHR34219">
    <property type="entry name" value="IRON-REGULATED INNER MEMBRANE PROTEIN-RELATED"/>
    <property type="match status" value="1"/>
</dbReference>
<gene>
    <name evidence="3" type="ORF">A6J80_07065</name>
</gene>
<dbReference type="eggNOG" id="COG3182">
    <property type="taxonomic scope" value="Bacteria"/>
</dbReference>
<keyword evidence="2" id="KW-0812">Transmembrane</keyword>
<evidence type="ECO:0000256" key="1">
    <source>
        <dbReference type="SAM" id="MobiDB-lite"/>
    </source>
</evidence>
<feature type="region of interest" description="Disordered" evidence="1">
    <location>
        <begin position="445"/>
        <end position="501"/>
    </location>
</feature>
<dbReference type="InterPro" id="IPR005625">
    <property type="entry name" value="PepSY-ass_TM"/>
</dbReference>
<dbReference type="Pfam" id="PF03929">
    <property type="entry name" value="PepSY_TM"/>
    <property type="match status" value="1"/>
</dbReference>